<accession>Q8SZJ6</accession>
<protein>
    <submittedName>
        <fullName evidence="1">GH23107p</fullName>
    </submittedName>
</protein>
<dbReference type="EMBL" id="AY070842">
    <property type="protein sequence ID" value="AAL48464.1"/>
    <property type="molecule type" value="mRNA"/>
</dbReference>
<dbReference type="GO" id="GO:1990255">
    <property type="term" value="P:subsynaptic reticulum organization"/>
    <property type="evidence" value="ECO:0000315"/>
    <property type="project" value="FlyBase"/>
</dbReference>
<dbReference type="GO" id="GO:2000050">
    <property type="term" value="P:regulation of non-canonical Wnt signaling pathway"/>
    <property type="evidence" value="ECO:0000315"/>
    <property type="project" value="FlyBase"/>
</dbReference>
<dbReference type="OrthoDB" id="445896at2759"/>
<dbReference type="FlyBase" id="FBgn0040752">
    <property type="gene designation" value="Prosap"/>
</dbReference>
<dbReference type="GO" id="GO:0051124">
    <property type="term" value="P:synaptic assembly at neuromuscular junction"/>
    <property type="evidence" value="ECO:0000315"/>
    <property type="project" value="FlyBase"/>
</dbReference>
<organism evidence="1">
    <name type="scientific">Drosophila melanogaster</name>
    <name type="common">Fruit fly</name>
    <dbReference type="NCBI Taxonomy" id="7227"/>
    <lineage>
        <taxon>Eukaryota</taxon>
        <taxon>Metazoa</taxon>
        <taxon>Ecdysozoa</taxon>
        <taxon>Arthropoda</taxon>
        <taxon>Hexapoda</taxon>
        <taxon>Insecta</taxon>
        <taxon>Pterygota</taxon>
        <taxon>Neoptera</taxon>
        <taxon>Endopterygota</taxon>
        <taxon>Diptera</taxon>
        <taxon>Brachycera</taxon>
        <taxon>Muscomorpha</taxon>
        <taxon>Ephydroidea</taxon>
        <taxon>Drosophilidae</taxon>
        <taxon>Drosophila</taxon>
        <taxon>Sophophora</taxon>
    </lineage>
</organism>
<dbReference type="GO" id="GO:0031594">
    <property type="term" value="C:neuromuscular junction"/>
    <property type="evidence" value="ECO:0000314"/>
    <property type="project" value="FlyBase"/>
</dbReference>
<dbReference type="AlphaFoldDB" id="Q8SZJ6"/>
<gene>
    <name evidence="2" type="primary">Prosap</name>
    <name evidence="2" type="ORF">CG30483</name>
</gene>
<evidence type="ECO:0000313" key="2">
    <source>
        <dbReference type="FlyBase" id="FBgn0040752"/>
    </source>
</evidence>
<reference evidence="1" key="1">
    <citation type="submission" date="2001-12" db="EMBL/GenBank/DDBJ databases">
        <authorList>
            <person name="Stapleton M."/>
            <person name="Brokstein P."/>
            <person name="Hong L."/>
            <person name="Agbayani A."/>
            <person name="Carlson J."/>
            <person name="Champe M."/>
            <person name="Chavez C."/>
            <person name="Dorsett V."/>
            <person name="Dresnek D."/>
            <person name="Farfan D."/>
            <person name="Frise E."/>
            <person name="George R."/>
            <person name="Gonzalez M."/>
            <person name="Guarin H."/>
            <person name="Kronmiller B."/>
            <person name="Li P."/>
            <person name="Liao G."/>
            <person name="Miranda A."/>
            <person name="Mungall C.J."/>
            <person name="Nunoo J."/>
            <person name="Pacleb J."/>
            <person name="Paragas V."/>
            <person name="Park S."/>
            <person name="Patel S."/>
            <person name="Phouanenavong S."/>
            <person name="Wan K."/>
            <person name="Yu C."/>
            <person name="Lewis S.E."/>
            <person name="Rubin G.M."/>
            <person name="Celniker S."/>
        </authorList>
    </citation>
    <scope>NUCLEOTIDE SEQUENCE</scope>
    <source>
        <strain evidence="1">Berkeley</strain>
    </source>
</reference>
<dbReference type="AGR" id="FB:FBgn0040752"/>
<dbReference type="GO" id="GO:0014069">
    <property type="term" value="C:postsynaptic density"/>
    <property type="evidence" value="ECO:0000314"/>
    <property type="project" value="FlyBase"/>
</dbReference>
<dbReference type="GO" id="GO:0030160">
    <property type="term" value="F:synaptic receptor adaptor activity"/>
    <property type="evidence" value="ECO:0000250"/>
    <property type="project" value="FlyBase"/>
</dbReference>
<dbReference type="GO" id="GO:0097107">
    <property type="term" value="P:postsynaptic density assembly"/>
    <property type="evidence" value="ECO:0000250"/>
    <property type="project" value="FlyBase"/>
</dbReference>
<name>Q8SZJ6_DROME</name>
<evidence type="ECO:0000313" key="1">
    <source>
        <dbReference type="EMBL" id="AAL48464.1"/>
    </source>
</evidence>
<proteinExistence type="evidence at transcript level"/>
<sequence length="30" mass="3330">MCLCVCVRVCVWESASVCEPLGKGEKRTSR</sequence>